<proteinExistence type="predicted"/>
<keyword evidence="2" id="KW-1185">Reference proteome</keyword>
<protein>
    <submittedName>
        <fullName evidence="1">Uncharacterized protein</fullName>
    </submittedName>
</protein>
<dbReference type="Proteomes" id="UP000800235">
    <property type="component" value="Unassembled WGS sequence"/>
</dbReference>
<reference evidence="1" key="1">
    <citation type="journal article" date="2020" name="Stud. Mycol.">
        <title>101 Dothideomycetes genomes: a test case for predicting lifestyles and emergence of pathogens.</title>
        <authorList>
            <person name="Haridas S."/>
            <person name="Albert R."/>
            <person name="Binder M."/>
            <person name="Bloem J."/>
            <person name="Labutti K."/>
            <person name="Salamov A."/>
            <person name="Andreopoulos B."/>
            <person name="Baker S."/>
            <person name="Barry K."/>
            <person name="Bills G."/>
            <person name="Bluhm B."/>
            <person name="Cannon C."/>
            <person name="Castanera R."/>
            <person name="Culley D."/>
            <person name="Daum C."/>
            <person name="Ezra D."/>
            <person name="Gonzalez J."/>
            <person name="Henrissat B."/>
            <person name="Kuo A."/>
            <person name="Liang C."/>
            <person name="Lipzen A."/>
            <person name="Lutzoni F."/>
            <person name="Magnuson J."/>
            <person name="Mondo S."/>
            <person name="Nolan M."/>
            <person name="Ohm R."/>
            <person name="Pangilinan J."/>
            <person name="Park H.-J."/>
            <person name="Ramirez L."/>
            <person name="Alfaro M."/>
            <person name="Sun H."/>
            <person name="Tritt A."/>
            <person name="Yoshinaga Y."/>
            <person name="Zwiers L.-H."/>
            <person name="Turgeon B."/>
            <person name="Goodwin S."/>
            <person name="Spatafora J."/>
            <person name="Crous P."/>
            <person name="Grigoriev I."/>
        </authorList>
    </citation>
    <scope>NUCLEOTIDE SEQUENCE</scope>
    <source>
        <strain evidence="1">CBS 130266</strain>
    </source>
</reference>
<gene>
    <name evidence="1" type="ORF">EJ08DRAFT_284428</name>
</gene>
<comment type="caution">
    <text evidence="1">The sequence shown here is derived from an EMBL/GenBank/DDBJ whole genome shotgun (WGS) entry which is preliminary data.</text>
</comment>
<evidence type="ECO:0000313" key="1">
    <source>
        <dbReference type="EMBL" id="KAF2435664.1"/>
    </source>
</evidence>
<evidence type="ECO:0000313" key="2">
    <source>
        <dbReference type="Proteomes" id="UP000800235"/>
    </source>
</evidence>
<name>A0A9P4U2D6_9PEZI</name>
<accession>A0A9P4U2D6</accession>
<organism evidence="1 2">
    <name type="scientific">Tothia fuscella</name>
    <dbReference type="NCBI Taxonomy" id="1048955"/>
    <lineage>
        <taxon>Eukaryota</taxon>
        <taxon>Fungi</taxon>
        <taxon>Dikarya</taxon>
        <taxon>Ascomycota</taxon>
        <taxon>Pezizomycotina</taxon>
        <taxon>Dothideomycetes</taxon>
        <taxon>Pleosporomycetidae</taxon>
        <taxon>Venturiales</taxon>
        <taxon>Cylindrosympodiaceae</taxon>
        <taxon>Tothia</taxon>
    </lineage>
</organism>
<dbReference type="EMBL" id="MU007012">
    <property type="protein sequence ID" value="KAF2435664.1"/>
    <property type="molecule type" value="Genomic_DNA"/>
</dbReference>
<sequence length="162" mass="17818">MLAIILPIQAAFNCIDSSLSSSWDSSPSTNHKSSYTSIHNTIHTPAQIARGSDYRRGQTSCYCIPARGSPYGIYVRTGDALRGTVPLAQTCASGGEEPDHRQRISSPSPVECFSSRPTLLRLLRPLLASSDWWGLLDGDSGNQSHSRVWHFSAKHKPPYYQV</sequence>
<dbReference type="AlphaFoldDB" id="A0A9P4U2D6"/>